<organism evidence="2 3">
    <name type="scientific">Thermaerobacter composti</name>
    <dbReference type="NCBI Taxonomy" id="554949"/>
    <lineage>
        <taxon>Bacteria</taxon>
        <taxon>Bacillati</taxon>
        <taxon>Bacillota</taxon>
        <taxon>Clostridia</taxon>
        <taxon>Eubacteriales</taxon>
        <taxon>Clostridiales Family XVII. Incertae Sedis</taxon>
        <taxon>Thermaerobacter</taxon>
    </lineage>
</organism>
<evidence type="ECO:0000313" key="2">
    <source>
        <dbReference type="EMBL" id="WPD19124.1"/>
    </source>
</evidence>
<dbReference type="Proteomes" id="UP001304683">
    <property type="component" value="Chromosome"/>
</dbReference>
<proteinExistence type="predicted"/>
<feature type="transmembrane region" description="Helical" evidence="1">
    <location>
        <begin position="42"/>
        <end position="65"/>
    </location>
</feature>
<evidence type="ECO:0000256" key="1">
    <source>
        <dbReference type="SAM" id="Phobius"/>
    </source>
</evidence>
<evidence type="ECO:0000313" key="3">
    <source>
        <dbReference type="Proteomes" id="UP001304683"/>
    </source>
</evidence>
<sequence length="89" mass="9039">MAHNDPYATGMALTRLVSGCLEVLAALLIWRVARVDRALEINALLAAVGPLAMVLATAIGLAGAAGAMPPLKLALILAGVALILIGTRL</sequence>
<keyword evidence="1" id="KW-1133">Transmembrane helix</keyword>
<dbReference type="EMBL" id="CP132508">
    <property type="protein sequence ID" value="WPD19124.1"/>
    <property type="molecule type" value="Genomic_DNA"/>
</dbReference>
<keyword evidence="1" id="KW-0812">Transmembrane</keyword>
<accession>A0ABZ0QNR2</accession>
<dbReference type="InterPro" id="IPR020390">
    <property type="entry name" value="Uncharacterised_YqhV"/>
</dbReference>
<name>A0ABZ0QNR2_9FIRM</name>
<gene>
    <name evidence="2" type="ORF">Q5761_00055</name>
</gene>
<keyword evidence="1" id="KW-0472">Membrane</keyword>
<dbReference type="RefSeq" id="WP_135224618.1">
    <property type="nucleotide sequence ID" value="NZ_CP132508.1"/>
</dbReference>
<dbReference type="Pfam" id="PF10942">
    <property type="entry name" value="DUF2619"/>
    <property type="match status" value="1"/>
</dbReference>
<feature type="transmembrane region" description="Helical" evidence="1">
    <location>
        <begin position="71"/>
        <end position="87"/>
    </location>
</feature>
<reference evidence="2 3" key="1">
    <citation type="submission" date="2023-08" db="EMBL/GenBank/DDBJ databases">
        <title>Genome sequence of Thermaerobacter compostii strain Ins1, a spore-forming filamentous bacterium isolated from a deep geothermal reservoir.</title>
        <authorList>
            <person name="Bregnard D."/>
            <person name="Gonzalez D."/>
            <person name="Junier P."/>
        </authorList>
    </citation>
    <scope>NUCLEOTIDE SEQUENCE [LARGE SCALE GENOMIC DNA]</scope>
    <source>
        <strain evidence="2 3">Ins1</strain>
    </source>
</reference>
<keyword evidence="3" id="KW-1185">Reference proteome</keyword>
<feature type="transmembrane region" description="Helical" evidence="1">
    <location>
        <begin position="12"/>
        <end position="30"/>
    </location>
</feature>
<protein>
    <submittedName>
        <fullName evidence="2">DUF2619 domain-containing protein</fullName>
    </submittedName>
</protein>